<dbReference type="AlphaFoldDB" id="A0A9W9REA5"/>
<sequence length="403" mass="42628">MHLVSKLLALAAAGALGTHALETSIFTFPSNGQKQGENSLKHQTVSEDVAQLILELRTQSSLQSILGKVETDIVDRINEFSGAQSSLFGGHDSHGTPSKSMILIEGVNEAVGSNIRKAQSQSIVVPHASPKLVDDSLGSQLGNGDMKKRCTYRQGDGAVQSAKDCISQDPVLSQGENLYSDEFLDLLDSVEIWSSKDHTTTASRLSLKVKSDNGLVTKYLESFFHNLNDLTSSESREITAMMVPAADASRDFARIYRRDTGSLPRSASDAQSTLQTSADDLASSSSLLAPVCHASNSSCSDATNNCSGHGQCYLKSSSGDSQCFACRCQATVRTKSDGTKQKIYWGGVACQKEDISSPFFLIAGVTVLAIILASSAVGMLFSMGQEELPSVIGAGVGGSKAPA</sequence>
<feature type="domain" description="Vacuolar sorting protein Vps3844 C-terminal" evidence="3">
    <location>
        <begin position="292"/>
        <end position="394"/>
    </location>
</feature>
<feature type="chain" id="PRO_5040918335" description="Vacuolar sorting protein Vps3844 C-terminal domain-containing protein" evidence="2">
    <location>
        <begin position="21"/>
        <end position="403"/>
    </location>
</feature>
<evidence type="ECO:0000313" key="5">
    <source>
        <dbReference type="Proteomes" id="UP001147782"/>
    </source>
</evidence>
<keyword evidence="1" id="KW-1133">Transmembrane helix</keyword>
<feature type="signal peptide" evidence="2">
    <location>
        <begin position="1"/>
        <end position="20"/>
    </location>
</feature>
<dbReference type="InterPro" id="IPR053065">
    <property type="entry name" value="Archenteron_Induction-Rel"/>
</dbReference>
<dbReference type="GO" id="GO:0005783">
    <property type="term" value="C:endoplasmic reticulum"/>
    <property type="evidence" value="ECO:0007669"/>
    <property type="project" value="TreeGrafter"/>
</dbReference>
<evidence type="ECO:0000256" key="1">
    <source>
        <dbReference type="SAM" id="Phobius"/>
    </source>
</evidence>
<dbReference type="Proteomes" id="UP001147782">
    <property type="component" value="Unassembled WGS sequence"/>
</dbReference>
<dbReference type="PANTHER" id="PTHR36853:SF1">
    <property type="entry name" value="DUF3844 DOMAIN-CONTAINING PROTEIN"/>
    <property type="match status" value="1"/>
</dbReference>
<accession>A0A9W9REA5</accession>
<reference evidence="4" key="1">
    <citation type="submission" date="2022-11" db="EMBL/GenBank/DDBJ databases">
        <authorList>
            <person name="Petersen C."/>
        </authorList>
    </citation>
    <scope>NUCLEOTIDE SEQUENCE</scope>
    <source>
        <strain evidence="4">IBT 29864</strain>
    </source>
</reference>
<dbReference type="OrthoDB" id="5583277at2759"/>
<organism evidence="4 5">
    <name type="scientific">Penicillium cataractarum</name>
    <dbReference type="NCBI Taxonomy" id="2100454"/>
    <lineage>
        <taxon>Eukaryota</taxon>
        <taxon>Fungi</taxon>
        <taxon>Dikarya</taxon>
        <taxon>Ascomycota</taxon>
        <taxon>Pezizomycotina</taxon>
        <taxon>Eurotiomycetes</taxon>
        <taxon>Eurotiomycetidae</taxon>
        <taxon>Eurotiales</taxon>
        <taxon>Aspergillaceae</taxon>
        <taxon>Penicillium</taxon>
    </lineage>
</organism>
<evidence type="ECO:0000256" key="2">
    <source>
        <dbReference type="SAM" id="SignalP"/>
    </source>
</evidence>
<dbReference type="EMBL" id="JAPZBS010000009">
    <property type="protein sequence ID" value="KAJ5358576.1"/>
    <property type="molecule type" value="Genomic_DNA"/>
</dbReference>
<feature type="transmembrane region" description="Helical" evidence="1">
    <location>
        <begin position="359"/>
        <end position="381"/>
    </location>
</feature>
<gene>
    <name evidence="4" type="ORF">N7496_010989</name>
</gene>
<dbReference type="GeneID" id="81443081"/>
<comment type="caution">
    <text evidence="4">The sequence shown here is derived from an EMBL/GenBank/DDBJ whole genome shotgun (WGS) entry which is preliminary data.</text>
</comment>
<keyword evidence="2" id="KW-0732">Signal</keyword>
<dbReference type="PANTHER" id="PTHR36853">
    <property type="entry name" value="EXPRESSED PROTEIN"/>
    <property type="match status" value="1"/>
</dbReference>
<proteinExistence type="predicted"/>
<reference evidence="4" key="2">
    <citation type="journal article" date="2023" name="IMA Fungus">
        <title>Comparative genomic study of the Penicillium genus elucidates a diverse pangenome and 15 lateral gene transfer events.</title>
        <authorList>
            <person name="Petersen C."/>
            <person name="Sorensen T."/>
            <person name="Nielsen M.R."/>
            <person name="Sondergaard T.E."/>
            <person name="Sorensen J.L."/>
            <person name="Fitzpatrick D.A."/>
            <person name="Frisvad J.C."/>
            <person name="Nielsen K.L."/>
        </authorList>
    </citation>
    <scope>NUCLEOTIDE SEQUENCE</scope>
    <source>
        <strain evidence="4">IBT 29864</strain>
    </source>
</reference>
<dbReference type="RefSeq" id="XP_056549862.1">
    <property type="nucleotide sequence ID" value="XM_056703902.1"/>
</dbReference>
<name>A0A9W9REA5_9EURO</name>
<keyword evidence="1" id="KW-0472">Membrane</keyword>
<dbReference type="InterPro" id="IPR024382">
    <property type="entry name" value="Vps3844_C"/>
</dbReference>
<dbReference type="Pfam" id="PF12955">
    <property type="entry name" value="Vps3844_C"/>
    <property type="match status" value="1"/>
</dbReference>
<protein>
    <recommendedName>
        <fullName evidence="3">Vacuolar sorting protein Vps3844 C-terminal domain-containing protein</fullName>
    </recommendedName>
</protein>
<keyword evidence="5" id="KW-1185">Reference proteome</keyword>
<keyword evidence="1" id="KW-0812">Transmembrane</keyword>
<evidence type="ECO:0000259" key="3">
    <source>
        <dbReference type="Pfam" id="PF12955"/>
    </source>
</evidence>
<evidence type="ECO:0000313" key="4">
    <source>
        <dbReference type="EMBL" id="KAJ5358576.1"/>
    </source>
</evidence>